<evidence type="ECO:0000313" key="3">
    <source>
        <dbReference type="Proteomes" id="UP000800200"/>
    </source>
</evidence>
<dbReference type="OrthoDB" id="3515453at2759"/>
<sequence length="217" mass="23124">MKIPIILTALSVFVAFTNAQITAKSVPFRPMTISKDNSTISGTVLGACHEGAATEGLCLFGLITNPSSYSTAFYLNTTIGDGDNTPATFPSGKPGILGWALVSSSFVVPSAMHLVFRPTSNVAIAIISPGNSTFNYVALDEYGYMVIGSGLDETTFPPTYDVKDYRIGTSVRLTIHIPARCCCGLSEGPTPSRRIRPAGRRTSNGSSLTSMFFYIEN</sequence>
<evidence type="ECO:0000313" key="2">
    <source>
        <dbReference type="EMBL" id="KAF2183833.1"/>
    </source>
</evidence>
<proteinExistence type="predicted"/>
<accession>A0A6A6DXS1</accession>
<dbReference type="AlphaFoldDB" id="A0A6A6DXS1"/>
<dbReference type="Proteomes" id="UP000800200">
    <property type="component" value="Unassembled WGS sequence"/>
</dbReference>
<organism evidence="2 3">
    <name type="scientific">Zopfia rhizophila CBS 207.26</name>
    <dbReference type="NCBI Taxonomy" id="1314779"/>
    <lineage>
        <taxon>Eukaryota</taxon>
        <taxon>Fungi</taxon>
        <taxon>Dikarya</taxon>
        <taxon>Ascomycota</taxon>
        <taxon>Pezizomycotina</taxon>
        <taxon>Dothideomycetes</taxon>
        <taxon>Dothideomycetes incertae sedis</taxon>
        <taxon>Zopfiaceae</taxon>
        <taxon>Zopfia</taxon>
    </lineage>
</organism>
<feature type="signal peptide" evidence="1">
    <location>
        <begin position="1"/>
        <end position="19"/>
    </location>
</feature>
<reference evidence="2" key="1">
    <citation type="journal article" date="2020" name="Stud. Mycol.">
        <title>101 Dothideomycetes genomes: a test case for predicting lifestyles and emergence of pathogens.</title>
        <authorList>
            <person name="Haridas S."/>
            <person name="Albert R."/>
            <person name="Binder M."/>
            <person name="Bloem J."/>
            <person name="Labutti K."/>
            <person name="Salamov A."/>
            <person name="Andreopoulos B."/>
            <person name="Baker S."/>
            <person name="Barry K."/>
            <person name="Bills G."/>
            <person name="Bluhm B."/>
            <person name="Cannon C."/>
            <person name="Castanera R."/>
            <person name="Culley D."/>
            <person name="Daum C."/>
            <person name="Ezra D."/>
            <person name="Gonzalez J."/>
            <person name="Henrissat B."/>
            <person name="Kuo A."/>
            <person name="Liang C."/>
            <person name="Lipzen A."/>
            <person name="Lutzoni F."/>
            <person name="Magnuson J."/>
            <person name="Mondo S."/>
            <person name="Nolan M."/>
            <person name="Ohm R."/>
            <person name="Pangilinan J."/>
            <person name="Park H.-J."/>
            <person name="Ramirez L."/>
            <person name="Alfaro M."/>
            <person name="Sun H."/>
            <person name="Tritt A."/>
            <person name="Yoshinaga Y."/>
            <person name="Zwiers L.-H."/>
            <person name="Turgeon B."/>
            <person name="Goodwin S."/>
            <person name="Spatafora J."/>
            <person name="Crous P."/>
            <person name="Grigoriev I."/>
        </authorList>
    </citation>
    <scope>NUCLEOTIDE SEQUENCE</scope>
    <source>
        <strain evidence="2">CBS 207.26</strain>
    </source>
</reference>
<dbReference type="EMBL" id="ML994640">
    <property type="protein sequence ID" value="KAF2183833.1"/>
    <property type="molecule type" value="Genomic_DNA"/>
</dbReference>
<keyword evidence="1" id="KW-0732">Signal</keyword>
<evidence type="ECO:0000256" key="1">
    <source>
        <dbReference type="SAM" id="SignalP"/>
    </source>
</evidence>
<gene>
    <name evidence="2" type="ORF">K469DRAFT_689594</name>
</gene>
<protein>
    <recommendedName>
        <fullName evidence="4">Lytic polysaccharide monooxygenase</fullName>
    </recommendedName>
</protein>
<evidence type="ECO:0008006" key="4">
    <source>
        <dbReference type="Google" id="ProtNLM"/>
    </source>
</evidence>
<keyword evidence="3" id="KW-1185">Reference proteome</keyword>
<feature type="chain" id="PRO_5025659743" description="Lytic polysaccharide monooxygenase" evidence="1">
    <location>
        <begin position="20"/>
        <end position="217"/>
    </location>
</feature>
<name>A0A6A6DXS1_9PEZI</name>